<dbReference type="HOGENOM" id="CLU_2571719_0_0_0"/>
<proteinExistence type="predicted"/>
<keyword evidence="2" id="KW-1185">Reference proteome</keyword>
<dbReference type="OrthoDB" id="9851502at2"/>
<gene>
    <name evidence="1" type="ordered locus">Rcas_1789</name>
</gene>
<dbReference type="STRING" id="383372.Rcas_1789"/>
<accession>A7NK61</accession>
<sequence>MSTAELDALIDRLLPRVLADRDLGDGRVFTRLHLQHLWALSCLYAGQCYDETLLIDRLTTRLPRHVILSQDINTVPAPPRSYYS</sequence>
<reference evidence="1 2" key="1">
    <citation type="submission" date="2007-08" db="EMBL/GenBank/DDBJ databases">
        <title>Complete sequence of Roseiflexus castenholzii DSM 13941.</title>
        <authorList>
            <consortium name="US DOE Joint Genome Institute"/>
            <person name="Copeland A."/>
            <person name="Lucas S."/>
            <person name="Lapidus A."/>
            <person name="Barry K."/>
            <person name="Glavina del Rio T."/>
            <person name="Dalin E."/>
            <person name="Tice H."/>
            <person name="Pitluck S."/>
            <person name="Thompson L.S."/>
            <person name="Brettin T."/>
            <person name="Bruce D."/>
            <person name="Detter J.C."/>
            <person name="Han C."/>
            <person name="Tapia R."/>
            <person name="Schmutz J."/>
            <person name="Larimer F."/>
            <person name="Land M."/>
            <person name="Hauser L."/>
            <person name="Kyrpides N."/>
            <person name="Mikhailova N."/>
            <person name="Bryant D.A."/>
            <person name="Hanada S."/>
            <person name="Tsukatani Y."/>
            <person name="Richardson P."/>
        </authorList>
    </citation>
    <scope>NUCLEOTIDE SEQUENCE [LARGE SCALE GENOMIC DNA]</scope>
    <source>
        <strain evidence="2">DSM 13941 / HLO8</strain>
    </source>
</reference>
<dbReference type="EMBL" id="CP000804">
    <property type="protein sequence ID" value="ABU57881.1"/>
    <property type="molecule type" value="Genomic_DNA"/>
</dbReference>
<dbReference type="AlphaFoldDB" id="A7NK61"/>
<evidence type="ECO:0000313" key="1">
    <source>
        <dbReference type="EMBL" id="ABU57881.1"/>
    </source>
</evidence>
<protein>
    <submittedName>
        <fullName evidence="1">Uncharacterized protein</fullName>
    </submittedName>
</protein>
<name>A7NK61_ROSCS</name>
<evidence type="ECO:0000313" key="2">
    <source>
        <dbReference type="Proteomes" id="UP000000263"/>
    </source>
</evidence>
<organism evidence="1 2">
    <name type="scientific">Roseiflexus castenholzii (strain DSM 13941 / HLO8)</name>
    <dbReference type="NCBI Taxonomy" id="383372"/>
    <lineage>
        <taxon>Bacteria</taxon>
        <taxon>Bacillati</taxon>
        <taxon>Chloroflexota</taxon>
        <taxon>Chloroflexia</taxon>
        <taxon>Chloroflexales</taxon>
        <taxon>Roseiflexineae</taxon>
        <taxon>Roseiflexaceae</taxon>
        <taxon>Roseiflexus</taxon>
    </lineage>
</organism>
<dbReference type="RefSeq" id="WP_012120306.1">
    <property type="nucleotide sequence ID" value="NC_009767.1"/>
</dbReference>
<dbReference type="KEGG" id="rca:Rcas_1789"/>
<dbReference type="Proteomes" id="UP000000263">
    <property type="component" value="Chromosome"/>
</dbReference>